<dbReference type="GO" id="GO:0009507">
    <property type="term" value="C:chloroplast"/>
    <property type="evidence" value="ECO:0007669"/>
    <property type="project" value="UniProtKB-SubCell"/>
</dbReference>
<accession>A0A1Y9TM68</accession>
<dbReference type="InterPro" id="IPR007378">
    <property type="entry name" value="Tic22-like"/>
</dbReference>
<evidence type="ECO:0000256" key="4">
    <source>
        <dbReference type="SAM" id="Phobius"/>
    </source>
</evidence>
<reference evidence="5" key="1">
    <citation type="submission" date="2017-03" db="EMBL/GenBank/DDBJ databases">
        <title>The new red algal subphylum Proteorhodophytina comprises the largest and most divergent plastid genomes known.</title>
        <authorList>
            <person name="Munoz-Gomez S.A."/>
            <person name="Mejia-Franco F.G."/>
            <person name="Durnin K."/>
            <person name="Morgan C."/>
            <person name="Grisdale C.J."/>
            <person name="Archibald J.M."/>
            <person name="Slamovits C.H."/>
        </authorList>
    </citation>
    <scope>NUCLEOTIDE SEQUENCE</scope>
    <source>
        <strain evidence="5">NIES-2742</strain>
    </source>
</reference>
<protein>
    <submittedName>
        <fullName evidence="5">Conserved hypothetical plastid protein</fullName>
    </submittedName>
</protein>
<dbReference type="PANTHER" id="PTHR33926:SF4">
    <property type="entry name" value="PROTEIN TIC 22, CHLOROPLASTIC"/>
    <property type="match status" value="1"/>
</dbReference>
<keyword evidence="3 5" id="KW-0934">Plastid</keyword>
<keyword evidence="4" id="KW-0812">Transmembrane</keyword>
<dbReference type="EMBL" id="KY709209">
    <property type="protein sequence ID" value="ARO90730.1"/>
    <property type="molecule type" value="Genomic_DNA"/>
</dbReference>
<dbReference type="GO" id="GO:0015031">
    <property type="term" value="P:protein transport"/>
    <property type="evidence" value="ECO:0007669"/>
    <property type="project" value="InterPro"/>
</dbReference>
<evidence type="ECO:0000256" key="1">
    <source>
        <dbReference type="ARBA" id="ARBA00004229"/>
    </source>
</evidence>
<organism evidence="5">
    <name type="scientific">Bulboplastis apyrenoidosa</name>
    <dbReference type="NCBI Taxonomy" id="1070855"/>
    <lineage>
        <taxon>Eukaryota</taxon>
        <taxon>Rhodophyta</taxon>
        <taxon>Rhodellophyceae</taxon>
        <taxon>Dixoniellales</taxon>
        <taxon>Dixoniellaceae</taxon>
        <taxon>Bulboplastis</taxon>
    </lineage>
</organism>
<gene>
    <name evidence="5" type="primary">ycf80</name>
</gene>
<dbReference type="PANTHER" id="PTHR33926">
    <property type="entry name" value="PROTEIN TIC 22, CHLOROPLASTIC"/>
    <property type="match status" value="1"/>
</dbReference>
<comment type="subcellular location">
    <subcellularLocation>
        <location evidence="1">Plastid</location>
        <location evidence="1">Chloroplast</location>
    </subcellularLocation>
</comment>
<evidence type="ECO:0000313" key="5">
    <source>
        <dbReference type="EMBL" id="ARO90730.1"/>
    </source>
</evidence>
<dbReference type="Pfam" id="PF04278">
    <property type="entry name" value="Tic22"/>
    <property type="match status" value="1"/>
</dbReference>
<evidence type="ECO:0000256" key="2">
    <source>
        <dbReference type="ARBA" id="ARBA00022528"/>
    </source>
</evidence>
<dbReference type="GeneID" id="32887429"/>
<dbReference type="AlphaFoldDB" id="A0A1Y9TM68"/>
<feature type="transmembrane region" description="Helical" evidence="4">
    <location>
        <begin position="5"/>
        <end position="27"/>
    </location>
</feature>
<proteinExistence type="predicted"/>
<keyword evidence="2 5" id="KW-0150">Chloroplast</keyword>
<dbReference type="Gene3D" id="3.40.1350.100">
    <property type="match status" value="1"/>
</dbReference>
<dbReference type="RefSeq" id="YP_009370241.1">
    <property type="nucleotide sequence ID" value="NC_034787.1"/>
</dbReference>
<name>A0A1Y9TM68_9RHOD</name>
<keyword evidence="4" id="KW-0472">Membrane</keyword>
<geneLocation type="chloroplast" evidence="5"/>
<evidence type="ECO:0000256" key="3">
    <source>
        <dbReference type="ARBA" id="ARBA00022640"/>
    </source>
</evidence>
<keyword evidence="4" id="KW-1133">Transmembrane helix</keyword>
<sequence length="427" mass="51136">MSLYFYIYCIKLIIIYILFTFILMPLFQNTQLYNHIFFKKAYPEIFEPGTGKFFKDISFLWFEQKIIIRQVKEKYSLYNLYYFHQQKYQLKQALRSGRIELFVPSLKNGNNFCKIDKNGIQYKWRKGINLSPANHWPSIFINRRTPGFPSKKQRNIINHLQNFPVFIVRNGFKEIPIGVVTSRSEKNIGDILYNLYRDYCIWTRDNDIYSIGLFFINPQDALEFQNTIQYKYPRSTNELNLSTVAIKLNAAYMLNRTSPPHIQFRFIPNFQEISKLLTTYKYQKSVKFHPKQIYGNTYFQGQPIYIVETKDSEKDQSKSYIFTSKEVLDTEWNYIEKQNNSKNYLKNTTIIIYNLEDFLCDLEDKDDLSFHFFTNNDAYKFINQYSISNQSGFLPSIYESIQQSILFTNVWAKRIFWALTHFELIST</sequence>